<sequence>MTTNIAAPGNIASGQIIAEVAALIGDVARANILAALMDGRALTAGELAVHAGVTPQTTSGHLGKLDRAGLLVCLRQGRHRYYRLASPAVAEVIEALMAVAAAGPARHRPVGPRDDALRAARSCYDHIAGRLGVGLADALDAGGLVQVSDGSGALTDRGRVFFDQIGLPLDDTTSRRPLCRTCLDWSERRHHLGGRIGTALLTHALAHGWVRRSAEGRMLTVTPAGRLDFARVFGVDDTALRPPQRP</sequence>
<evidence type="ECO:0000313" key="2">
    <source>
        <dbReference type="EMBL" id="GGB58358.1"/>
    </source>
</evidence>
<dbReference type="EMBL" id="BMDZ01000078">
    <property type="protein sequence ID" value="GGB58358.1"/>
    <property type="molecule type" value="Genomic_DNA"/>
</dbReference>
<comment type="caution">
    <text evidence="2">The sequence shown here is derived from an EMBL/GenBank/DDBJ whole genome shotgun (WGS) entry which is preliminary data.</text>
</comment>
<keyword evidence="3" id="KW-1185">Reference proteome</keyword>
<dbReference type="Proteomes" id="UP000603352">
    <property type="component" value="Unassembled WGS sequence"/>
</dbReference>
<dbReference type="NCBIfam" id="NF033788">
    <property type="entry name" value="HTH_metalloreg"/>
    <property type="match status" value="1"/>
</dbReference>
<dbReference type="SUPFAM" id="SSF46785">
    <property type="entry name" value="Winged helix' DNA-binding domain"/>
    <property type="match status" value="1"/>
</dbReference>
<dbReference type="InterPro" id="IPR052543">
    <property type="entry name" value="HTH_Metal-responsive_Reg"/>
</dbReference>
<name>A0ABQ1J4D5_9PROT</name>
<dbReference type="Pfam" id="PF12840">
    <property type="entry name" value="HTH_20"/>
    <property type="match status" value="1"/>
</dbReference>
<dbReference type="InterPro" id="IPR036390">
    <property type="entry name" value="WH_DNA-bd_sf"/>
</dbReference>
<protein>
    <submittedName>
        <fullName evidence="2">ArsR family transcriptional regulator</fullName>
    </submittedName>
</protein>
<evidence type="ECO:0000259" key="1">
    <source>
        <dbReference type="PROSITE" id="PS50987"/>
    </source>
</evidence>
<reference evidence="3" key="1">
    <citation type="journal article" date="2019" name="Int. J. Syst. Evol. Microbiol.">
        <title>The Global Catalogue of Microorganisms (GCM) 10K type strain sequencing project: providing services to taxonomists for standard genome sequencing and annotation.</title>
        <authorList>
            <consortium name="The Broad Institute Genomics Platform"/>
            <consortium name="The Broad Institute Genome Sequencing Center for Infectious Disease"/>
            <person name="Wu L."/>
            <person name="Ma J."/>
        </authorList>
    </citation>
    <scope>NUCLEOTIDE SEQUENCE [LARGE SCALE GENOMIC DNA]</scope>
    <source>
        <strain evidence="3">CGMCC 1.10188</strain>
    </source>
</reference>
<dbReference type="Gene3D" id="1.10.10.10">
    <property type="entry name" value="Winged helix-like DNA-binding domain superfamily/Winged helix DNA-binding domain"/>
    <property type="match status" value="1"/>
</dbReference>
<proteinExistence type="predicted"/>
<evidence type="ECO:0000313" key="3">
    <source>
        <dbReference type="Proteomes" id="UP000603352"/>
    </source>
</evidence>
<dbReference type="RefSeq" id="WP_188581977.1">
    <property type="nucleotide sequence ID" value="NZ_BMDZ01000078.1"/>
</dbReference>
<accession>A0ABQ1J4D5</accession>
<feature type="domain" description="HTH arsR-type" evidence="1">
    <location>
        <begin position="11"/>
        <end position="104"/>
    </location>
</feature>
<dbReference type="PROSITE" id="PS50987">
    <property type="entry name" value="HTH_ARSR_2"/>
    <property type="match status" value="1"/>
</dbReference>
<dbReference type="CDD" id="cd00090">
    <property type="entry name" value="HTH_ARSR"/>
    <property type="match status" value="1"/>
</dbReference>
<dbReference type="InterPro" id="IPR011991">
    <property type="entry name" value="ArsR-like_HTH"/>
</dbReference>
<dbReference type="SMART" id="SM00418">
    <property type="entry name" value="HTH_ARSR"/>
    <property type="match status" value="1"/>
</dbReference>
<dbReference type="InterPro" id="IPR001845">
    <property type="entry name" value="HTH_ArsR_DNA-bd_dom"/>
</dbReference>
<dbReference type="InterPro" id="IPR036388">
    <property type="entry name" value="WH-like_DNA-bd_sf"/>
</dbReference>
<organism evidence="2 3">
    <name type="scientific">Tistrella bauzanensis</name>
    <dbReference type="NCBI Taxonomy" id="657419"/>
    <lineage>
        <taxon>Bacteria</taxon>
        <taxon>Pseudomonadati</taxon>
        <taxon>Pseudomonadota</taxon>
        <taxon>Alphaproteobacteria</taxon>
        <taxon>Geminicoccales</taxon>
        <taxon>Geminicoccaceae</taxon>
        <taxon>Tistrella</taxon>
    </lineage>
</organism>
<gene>
    <name evidence="2" type="ORF">GCM10011505_44050</name>
</gene>
<dbReference type="PANTHER" id="PTHR39168:SF1">
    <property type="entry name" value="TRANSCRIPTIONAL REGULATORY PROTEIN"/>
    <property type="match status" value="1"/>
</dbReference>
<dbReference type="PANTHER" id="PTHR39168">
    <property type="entry name" value="TRANSCRIPTIONAL REGULATOR-RELATED"/>
    <property type="match status" value="1"/>
</dbReference>